<evidence type="ECO:0000313" key="2">
    <source>
        <dbReference type="Proteomes" id="UP001597413"/>
    </source>
</evidence>
<proteinExistence type="predicted"/>
<accession>A0ABW5ADR3</accession>
<comment type="caution">
    <text evidence="1">The sequence shown here is derived from an EMBL/GenBank/DDBJ whole genome shotgun (WGS) entry which is preliminary data.</text>
</comment>
<protein>
    <submittedName>
        <fullName evidence="1">Uncharacterized protein</fullName>
    </submittedName>
</protein>
<name>A0ABW5ADR3_9RHOB</name>
<dbReference type="Proteomes" id="UP001597413">
    <property type="component" value="Unassembled WGS sequence"/>
</dbReference>
<keyword evidence="2" id="KW-1185">Reference proteome</keyword>
<reference evidence="2" key="1">
    <citation type="journal article" date="2019" name="Int. J. Syst. Evol. Microbiol.">
        <title>The Global Catalogue of Microorganisms (GCM) 10K type strain sequencing project: providing services to taxonomists for standard genome sequencing and annotation.</title>
        <authorList>
            <consortium name="The Broad Institute Genomics Platform"/>
            <consortium name="The Broad Institute Genome Sequencing Center for Infectious Disease"/>
            <person name="Wu L."/>
            <person name="Ma J."/>
        </authorList>
    </citation>
    <scope>NUCLEOTIDE SEQUENCE [LARGE SCALE GENOMIC DNA]</scope>
    <source>
        <strain evidence="2">CCUG 55131</strain>
    </source>
</reference>
<dbReference type="RefSeq" id="WP_377392932.1">
    <property type="nucleotide sequence ID" value="NZ_JBHUIX010000018.1"/>
</dbReference>
<gene>
    <name evidence="1" type="ORF">ACFSM0_16390</name>
</gene>
<organism evidence="1 2">
    <name type="scientific">Rhodobacter lacus</name>
    <dbReference type="NCBI Taxonomy" id="1641972"/>
    <lineage>
        <taxon>Bacteria</taxon>
        <taxon>Pseudomonadati</taxon>
        <taxon>Pseudomonadota</taxon>
        <taxon>Alphaproteobacteria</taxon>
        <taxon>Rhodobacterales</taxon>
        <taxon>Rhodobacter group</taxon>
        <taxon>Rhodobacter</taxon>
    </lineage>
</organism>
<evidence type="ECO:0000313" key="1">
    <source>
        <dbReference type="EMBL" id="MFD2175674.1"/>
    </source>
</evidence>
<dbReference type="EMBL" id="JBHUIX010000018">
    <property type="protein sequence ID" value="MFD2175674.1"/>
    <property type="molecule type" value="Genomic_DNA"/>
</dbReference>
<sequence>MTLATTLVVTAEPDGSKPRLRFFTSPQAAADHARMICRDLNRDAYVAEVSHRFLASRQSWQAQQEKKA</sequence>